<name>A0A9N9JCA5_9GLOM</name>
<dbReference type="AlphaFoldDB" id="A0A9N9JCA5"/>
<gene>
    <name evidence="2" type="ORF">CPELLU_LOCUS16091</name>
</gene>
<keyword evidence="3" id="KW-1185">Reference proteome</keyword>
<organism evidence="2 3">
    <name type="scientific">Cetraspora pellucida</name>
    <dbReference type="NCBI Taxonomy" id="1433469"/>
    <lineage>
        <taxon>Eukaryota</taxon>
        <taxon>Fungi</taxon>
        <taxon>Fungi incertae sedis</taxon>
        <taxon>Mucoromycota</taxon>
        <taxon>Glomeromycotina</taxon>
        <taxon>Glomeromycetes</taxon>
        <taxon>Diversisporales</taxon>
        <taxon>Gigasporaceae</taxon>
        <taxon>Cetraspora</taxon>
    </lineage>
</organism>
<feature type="non-terminal residue" evidence="2">
    <location>
        <position position="848"/>
    </location>
</feature>
<dbReference type="InterPro" id="IPR045455">
    <property type="entry name" value="NrS-1_pol-like_helicase"/>
</dbReference>
<dbReference type="Gene3D" id="3.40.50.300">
    <property type="entry name" value="P-loop containing nucleotide triphosphate hydrolases"/>
    <property type="match status" value="1"/>
</dbReference>
<evidence type="ECO:0000259" key="1">
    <source>
        <dbReference type="Pfam" id="PF19263"/>
    </source>
</evidence>
<dbReference type="OrthoDB" id="2404199at2759"/>
<accession>A0A9N9JCA5</accession>
<sequence>MSDTTMTQFELSENLDSFAPYYCKLRASNIDAYLYKIRDDSVRPRNFLGTDSEYSIEAILSDHEGHSLHEFIGGDKPLHPIIDFDLPIETLNAITPKDKKNITVATSSNAKKISLHISTTGMWLKNIAQIAVFTELVHKKLQIGLQKKSIIDNIANKRSFFFWMLGSPKYKEETKEHVHIKKAIYPKDGTIFDFMIHLPNNESEVIKSPLLDVSENISRRKCSTMSNITTEAEFKLARHCLKRPILKAIISHFCQKISLINFYYHAFLHHIAYYVIRNTQPGMKNPSLKLTISETALDREKKLPSKKFSCMIVYEAIQAMIACVQKKMKTWILKHRNLNSELMFDIGPKLDIANFTINIIELGENIWCNGNKNLSVYVLKWLAFLIQYLSIIPGTILVLRSPPRCEKNIITDFIQKSLFGPDLVFSTSDLGKILEWFNSPIQAQKLIIINETGMASSEWHKANDHLKALITENYVSIECKGLEFQDCNHFAGFIILSNHNAPIRIKIEDGRIICLDVSPYCKNNFAYFDQLGGILEHPDTPESFMSYLLSLNLSGWKPCKIPSTKMKIETMRDQLPNHIRFIIDYIASWPEDKIAKLSSNILYQEYFDWCGGNREKLFSNNILGKKFLEINIERKRASGRKREWQYILDHSKIITKLYESGLDDIEEFFDTPQPDLPENETTNIPIFNVPEFIPPKIILPQAEKNLSPSDKKADKQKNLIQALPEPKILISGVVPDTPSKETDSSKPINEISFAILLSRAQCKERLRKRAIELSEDPNKFVTITEKDRLDSTAFQSEEDPKENMEMTVRERLIGEEIIWHELKEKEITSSWLDTDEEWQKNISILQEN</sequence>
<evidence type="ECO:0000313" key="2">
    <source>
        <dbReference type="EMBL" id="CAG8775321.1"/>
    </source>
</evidence>
<dbReference type="InterPro" id="IPR027417">
    <property type="entry name" value="P-loop_NTPase"/>
</dbReference>
<dbReference type="Proteomes" id="UP000789759">
    <property type="component" value="Unassembled WGS sequence"/>
</dbReference>
<dbReference type="Pfam" id="PF19263">
    <property type="entry name" value="DUF5906"/>
    <property type="match status" value="1"/>
</dbReference>
<proteinExistence type="predicted"/>
<dbReference type="EMBL" id="CAJVQA010022755">
    <property type="protein sequence ID" value="CAG8775321.1"/>
    <property type="molecule type" value="Genomic_DNA"/>
</dbReference>
<comment type="caution">
    <text evidence="2">The sequence shown here is derived from an EMBL/GenBank/DDBJ whole genome shotgun (WGS) entry which is preliminary data.</text>
</comment>
<evidence type="ECO:0000313" key="3">
    <source>
        <dbReference type="Proteomes" id="UP000789759"/>
    </source>
</evidence>
<feature type="domain" description="NrS-1 polymerase-like helicase" evidence="1">
    <location>
        <begin position="399"/>
        <end position="507"/>
    </location>
</feature>
<protein>
    <submittedName>
        <fullName evidence="2">6986_t:CDS:1</fullName>
    </submittedName>
</protein>
<reference evidence="2" key="1">
    <citation type="submission" date="2021-06" db="EMBL/GenBank/DDBJ databases">
        <authorList>
            <person name="Kallberg Y."/>
            <person name="Tangrot J."/>
            <person name="Rosling A."/>
        </authorList>
    </citation>
    <scope>NUCLEOTIDE SEQUENCE</scope>
    <source>
        <strain evidence="2">FL966</strain>
    </source>
</reference>